<organism evidence="5 6">
    <name type="scientific">marine gamma proteobacterium HTCC2143</name>
    <dbReference type="NCBI Taxonomy" id="247633"/>
    <lineage>
        <taxon>Bacteria</taxon>
        <taxon>Pseudomonadati</taxon>
        <taxon>Pseudomonadota</taxon>
        <taxon>Gammaproteobacteria</taxon>
        <taxon>Cellvibrionales</taxon>
        <taxon>Spongiibacteraceae</taxon>
        <taxon>BD1-7 clade</taxon>
    </lineage>
</organism>
<dbReference type="ESTHER" id="9gamm-a0yai7">
    <property type="family name" value="Proline_iminopeptidase"/>
</dbReference>
<dbReference type="Proteomes" id="UP000004931">
    <property type="component" value="Unassembled WGS sequence"/>
</dbReference>
<evidence type="ECO:0000256" key="1">
    <source>
        <dbReference type="ARBA" id="ARBA00010088"/>
    </source>
</evidence>
<keyword evidence="3" id="KW-1133">Transmembrane helix</keyword>
<dbReference type="GO" id="GO:0006508">
    <property type="term" value="P:proteolysis"/>
    <property type="evidence" value="ECO:0007669"/>
    <property type="project" value="InterPro"/>
</dbReference>
<evidence type="ECO:0000259" key="4">
    <source>
        <dbReference type="Pfam" id="PF00561"/>
    </source>
</evidence>
<sequence length="359" mass="40476">MLLLKRTGLVLLGLLLILTIIVGILLLDKPSTPPIVNQSGEALENSIAQIEFIDIGGIPQWLLIRSHNIDNPPLLVVHGGPGSPEAELFRAFNSELEKHFTVVHWHQRGAGWTRTGNETVNDYKIDTHLEDVDEIVRHIYERFGEQKVFILGHSWGSVLGIRHIRNHPDLVAAYIGVGQVTDLTESEQRGCDYIQAQAESAGDAQVLAEVASFCHPPFTPEYAMTQRPYLSRYKGDMQELTLPLLGWQMFSTEEATLMSVINLARGSIEGVENMWDELMAINFFEEPTTFDVPIFFVLGRTDYQVSATLAADYFGRISAPCKQLQWFENSGHFPMWEEPEDFNEFMITEVLNLKGCQSN</sequence>
<feature type="transmembrane region" description="Helical" evidence="3">
    <location>
        <begin position="7"/>
        <end position="27"/>
    </location>
</feature>
<dbReference type="EMBL" id="AAVT01000001">
    <property type="protein sequence ID" value="EAW33141.1"/>
    <property type="molecule type" value="Genomic_DNA"/>
</dbReference>
<feature type="domain" description="AB hydrolase-1" evidence="4">
    <location>
        <begin position="72"/>
        <end position="179"/>
    </location>
</feature>
<dbReference type="InterPro" id="IPR029058">
    <property type="entry name" value="AB_hydrolase_fold"/>
</dbReference>
<keyword evidence="3" id="KW-0812">Transmembrane</keyword>
<dbReference type="GO" id="GO:0008233">
    <property type="term" value="F:peptidase activity"/>
    <property type="evidence" value="ECO:0007669"/>
    <property type="project" value="InterPro"/>
</dbReference>
<evidence type="ECO:0000256" key="2">
    <source>
        <dbReference type="ARBA" id="ARBA00022801"/>
    </source>
</evidence>
<protein>
    <submittedName>
        <fullName evidence="5">Alpha/beta hydrolase fold protein</fullName>
    </submittedName>
</protein>
<evidence type="ECO:0000256" key="3">
    <source>
        <dbReference type="SAM" id="Phobius"/>
    </source>
</evidence>
<accession>A0YAI7</accession>
<evidence type="ECO:0000313" key="6">
    <source>
        <dbReference type="Proteomes" id="UP000004931"/>
    </source>
</evidence>
<dbReference type="AlphaFoldDB" id="A0YAI7"/>
<evidence type="ECO:0000313" key="5">
    <source>
        <dbReference type="EMBL" id="EAW33141.1"/>
    </source>
</evidence>
<dbReference type="PRINTS" id="PR00793">
    <property type="entry name" value="PROAMNOPTASE"/>
</dbReference>
<keyword evidence="6" id="KW-1185">Reference proteome</keyword>
<dbReference type="PANTHER" id="PTHR43329">
    <property type="entry name" value="EPOXIDE HYDROLASE"/>
    <property type="match status" value="1"/>
</dbReference>
<gene>
    <name evidence="5" type="ORF">GP2143_17836</name>
</gene>
<dbReference type="eggNOG" id="COG2267">
    <property type="taxonomic scope" value="Bacteria"/>
</dbReference>
<dbReference type="SUPFAM" id="SSF53474">
    <property type="entry name" value="alpha/beta-Hydrolases"/>
    <property type="match status" value="1"/>
</dbReference>
<proteinExistence type="inferred from homology"/>
<dbReference type="OrthoDB" id="9796770at2"/>
<dbReference type="Gene3D" id="3.40.50.1820">
    <property type="entry name" value="alpha/beta hydrolase"/>
    <property type="match status" value="1"/>
</dbReference>
<keyword evidence="3" id="KW-0472">Membrane</keyword>
<comment type="caution">
    <text evidence="5">The sequence shown here is derived from an EMBL/GenBank/DDBJ whole genome shotgun (WGS) entry which is preliminary data.</text>
</comment>
<dbReference type="InterPro" id="IPR000073">
    <property type="entry name" value="AB_hydrolase_1"/>
</dbReference>
<keyword evidence="2 5" id="KW-0378">Hydrolase</keyword>
<dbReference type="InterPro" id="IPR002410">
    <property type="entry name" value="Peptidase_S33"/>
</dbReference>
<name>A0YAI7_9GAMM</name>
<comment type="similarity">
    <text evidence="1">Belongs to the peptidase S33 family.</text>
</comment>
<reference evidence="5 6" key="1">
    <citation type="journal article" date="2010" name="J. Bacteriol.">
        <title>Genome sequence of the oligotrophic marine Gammaproteobacterium HTCC2143, isolated from the Oregon Coast.</title>
        <authorList>
            <person name="Oh H.M."/>
            <person name="Kang I."/>
            <person name="Ferriera S."/>
            <person name="Giovannoni S.J."/>
            <person name="Cho J.C."/>
        </authorList>
    </citation>
    <scope>NUCLEOTIDE SEQUENCE [LARGE SCALE GENOMIC DNA]</scope>
    <source>
        <strain evidence="5 6">HTCC2143</strain>
    </source>
</reference>
<dbReference type="Pfam" id="PF00561">
    <property type="entry name" value="Abhydrolase_1"/>
    <property type="match status" value="1"/>
</dbReference>
<dbReference type="STRING" id="247633.GP2143_17836"/>